<dbReference type="EMBL" id="JBBYHV010000002">
    <property type="protein sequence ID" value="MEL1251422.1"/>
    <property type="molecule type" value="Genomic_DNA"/>
</dbReference>
<dbReference type="Proteomes" id="UP001497045">
    <property type="component" value="Unassembled WGS sequence"/>
</dbReference>
<feature type="compositionally biased region" description="Basic and acidic residues" evidence="1">
    <location>
        <begin position="50"/>
        <end position="68"/>
    </location>
</feature>
<sequence>MAPAHLEAARAERSGRDLSKVRMNSLEEGSCLSHLHHKLIPDSGHAFNGRHHETCPGDPRRRAPEKLRTVLRQPVKL</sequence>
<gene>
    <name evidence="2" type="ORF">AAEO60_12160</name>
</gene>
<organism evidence="2 3">
    <name type="scientific">Aurantiacibacter gilvus</name>
    <dbReference type="NCBI Taxonomy" id="3139141"/>
    <lineage>
        <taxon>Bacteria</taxon>
        <taxon>Pseudomonadati</taxon>
        <taxon>Pseudomonadota</taxon>
        <taxon>Alphaproteobacteria</taxon>
        <taxon>Sphingomonadales</taxon>
        <taxon>Erythrobacteraceae</taxon>
        <taxon>Aurantiacibacter</taxon>
    </lineage>
</organism>
<evidence type="ECO:0000313" key="3">
    <source>
        <dbReference type="Proteomes" id="UP001497045"/>
    </source>
</evidence>
<dbReference type="Gene3D" id="3.20.80.10">
    <property type="entry name" value="Regulatory factor, effector binding domain"/>
    <property type="match status" value="1"/>
</dbReference>
<reference evidence="2 3" key="1">
    <citation type="submission" date="2024-04" db="EMBL/GenBank/DDBJ databases">
        <title>Aurantiacibacter sp. DGU6 16S ribosomal RNA gene Genome sequencing and assembly.</title>
        <authorList>
            <person name="Park S."/>
        </authorList>
    </citation>
    <scope>NUCLEOTIDE SEQUENCE [LARGE SCALE GENOMIC DNA]</scope>
    <source>
        <strain evidence="2 3">DGU6</strain>
    </source>
</reference>
<comment type="caution">
    <text evidence="2">The sequence shown here is derived from an EMBL/GenBank/DDBJ whole genome shotgun (WGS) entry which is preliminary data.</text>
</comment>
<feature type="region of interest" description="Disordered" evidence="1">
    <location>
        <begin position="43"/>
        <end position="77"/>
    </location>
</feature>
<proteinExistence type="predicted"/>
<evidence type="ECO:0000256" key="1">
    <source>
        <dbReference type="SAM" id="MobiDB-lite"/>
    </source>
</evidence>
<name>A0ABU9II98_9SPHN</name>
<dbReference type="RefSeq" id="WP_341673975.1">
    <property type="nucleotide sequence ID" value="NZ_JBBYHV010000002.1"/>
</dbReference>
<accession>A0ABU9II98</accession>
<keyword evidence="3" id="KW-1185">Reference proteome</keyword>
<evidence type="ECO:0000313" key="2">
    <source>
        <dbReference type="EMBL" id="MEL1251422.1"/>
    </source>
</evidence>
<dbReference type="InterPro" id="IPR011256">
    <property type="entry name" value="Reg_factor_effector_dom_sf"/>
</dbReference>
<protein>
    <submittedName>
        <fullName evidence="2">Uncharacterized protein</fullName>
    </submittedName>
</protein>